<gene>
    <name evidence="1" type="ORF">A3L01_07205</name>
</gene>
<protein>
    <recommendedName>
        <fullName evidence="3">DUF505 domain-containing protein</fullName>
    </recommendedName>
</protein>
<dbReference type="InterPro" id="IPR007548">
    <property type="entry name" value="DUF505"/>
</dbReference>
<name>A0A2Z2MFD2_9EURY</name>
<sequence length="567" mass="64421">MYLKRRHLEILREMKETQSQAEIEAKLPEEFQIRAIELYILGFAELEGGKIKLTEAGRKLLEITDSLNLDELPDLIADTETMKMLELLAETGNVPENWLETLRERKLANENGLTEFGRALLEIYRETHPVVYLTPEIVSFLRGMPKLGTLDELITFKNSRLYGDNIVNALQAMRLLLISPPTEKGRAFATTPAARLALKAISMIPVFARAIVLRKEDFEALKAGRSNAELESMGLSDEKGTTEFGKAMMETYEAMGKVEEKVLPIYLLDDGLAVLKAIKEIEEKYETNPEILPTEKEIARRVEVEDLGAILHLLESKELIERRLVKNKDTYWLIEWGRGAIKFGTVSPDAMKAVTYAESGDVPIAEWVLKAQEEGVVRAGVTDKGRFYLRLSRSIRRRPFITRYDAAILAKVPRKRYIHRDELVELVRDYVGGDEKGITRAIGEAEAKGFVVELQNGMVKLTELGERVKTALENAKLQEIVRVKFSVTPTLYNVLRVIYENIETFNRIWKEKGEAKGYKMEEVDVIRKHLSLSDDEIKKALTMLRELGFLGSKGLTEAGKILVETYL</sequence>
<accession>A0A2Z2MFD2</accession>
<evidence type="ECO:0000313" key="1">
    <source>
        <dbReference type="EMBL" id="ASJ05167.1"/>
    </source>
</evidence>
<proteinExistence type="predicted"/>
<evidence type="ECO:0008006" key="3">
    <source>
        <dbReference type="Google" id="ProtNLM"/>
    </source>
</evidence>
<dbReference type="EMBL" id="CP015101">
    <property type="protein sequence ID" value="ASJ05167.1"/>
    <property type="molecule type" value="Genomic_DNA"/>
</dbReference>
<dbReference type="AlphaFoldDB" id="A0A2Z2MFD2"/>
<dbReference type="KEGG" id="tbs:A3L01_07205"/>
<dbReference type="Pfam" id="PF04458">
    <property type="entry name" value="DUF505"/>
    <property type="match status" value="2"/>
</dbReference>
<organism evidence="1 2">
    <name type="scientific">Thermococcus barossii</name>
    <dbReference type="NCBI Taxonomy" id="54077"/>
    <lineage>
        <taxon>Archaea</taxon>
        <taxon>Methanobacteriati</taxon>
        <taxon>Methanobacteriota</taxon>
        <taxon>Thermococci</taxon>
        <taxon>Thermococcales</taxon>
        <taxon>Thermococcaceae</taxon>
        <taxon>Thermococcus</taxon>
    </lineage>
</organism>
<keyword evidence="2" id="KW-1185">Reference proteome</keyword>
<reference evidence="1 2" key="1">
    <citation type="submission" date="2016-04" db="EMBL/GenBank/DDBJ databases">
        <title>Complete genome sequence of Thermococcus barossii type strain SHCK-94.</title>
        <authorList>
            <person name="Oger P.M."/>
        </authorList>
    </citation>
    <scope>NUCLEOTIDE SEQUENCE [LARGE SCALE GENOMIC DNA]</scope>
    <source>
        <strain evidence="1 2">SHCK-94</strain>
    </source>
</reference>
<dbReference type="Proteomes" id="UP000250272">
    <property type="component" value="Chromosome"/>
</dbReference>
<evidence type="ECO:0000313" key="2">
    <source>
        <dbReference type="Proteomes" id="UP000250272"/>
    </source>
</evidence>
<dbReference type="OrthoDB" id="63976at2157"/>